<comment type="caution">
    <text evidence="1">The sequence shown here is derived from an EMBL/GenBank/DDBJ whole genome shotgun (WGS) entry which is preliminary data.</text>
</comment>
<evidence type="ECO:0000313" key="1">
    <source>
        <dbReference type="EMBL" id="CAI0444597.1"/>
    </source>
</evidence>
<proteinExistence type="predicted"/>
<dbReference type="EMBL" id="CAMGYJ010000007">
    <property type="protein sequence ID" value="CAI0444597.1"/>
    <property type="molecule type" value="Genomic_DNA"/>
</dbReference>
<accession>A0AAV0MCX1</accession>
<keyword evidence="2" id="KW-1185">Reference proteome</keyword>
<protein>
    <submittedName>
        <fullName evidence="1">Uncharacterized protein</fullName>
    </submittedName>
</protein>
<dbReference type="AlphaFoldDB" id="A0AAV0MCX1"/>
<reference evidence="1" key="1">
    <citation type="submission" date="2022-08" db="EMBL/GenBank/DDBJ databases">
        <authorList>
            <person name="Gutierrez-Valencia J."/>
        </authorList>
    </citation>
    <scope>NUCLEOTIDE SEQUENCE</scope>
</reference>
<dbReference type="Proteomes" id="UP001154282">
    <property type="component" value="Unassembled WGS sequence"/>
</dbReference>
<evidence type="ECO:0000313" key="2">
    <source>
        <dbReference type="Proteomes" id="UP001154282"/>
    </source>
</evidence>
<organism evidence="1 2">
    <name type="scientific">Linum tenue</name>
    <dbReference type="NCBI Taxonomy" id="586396"/>
    <lineage>
        <taxon>Eukaryota</taxon>
        <taxon>Viridiplantae</taxon>
        <taxon>Streptophyta</taxon>
        <taxon>Embryophyta</taxon>
        <taxon>Tracheophyta</taxon>
        <taxon>Spermatophyta</taxon>
        <taxon>Magnoliopsida</taxon>
        <taxon>eudicotyledons</taxon>
        <taxon>Gunneridae</taxon>
        <taxon>Pentapetalae</taxon>
        <taxon>rosids</taxon>
        <taxon>fabids</taxon>
        <taxon>Malpighiales</taxon>
        <taxon>Linaceae</taxon>
        <taxon>Linum</taxon>
    </lineage>
</organism>
<name>A0AAV0MCX1_9ROSI</name>
<sequence length="101" mass="11774">MEDSDDDIIICERSRTEEEADFLYSITAEAWKATLKTPEFERSKHHPFGESVYVLPKNMLTKLDDRLCKWLSSSSVPMLKTMETMSWILQPVTLPVTSYFH</sequence>
<gene>
    <name evidence="1" type="ORF">LITE_LOCUS28164</name>
</gene>